<feature type="region of interest" description="Disordered" evidence="1">
    <location>
        <begin position="96"/>
        <end position="119"/>
    </location>
</feature>
<gene>
    <name evidence="3" type="ORF">ACFSR9_11010</name>
</gene>
<dbReference type="Proteomes" id="UP001597475">
    <property type="component" value="Unassembled WGS sequence"/>
</dbReference>
<dbReference type="PROSITE" id="PS51257">
    <property type="entry name" value="PROKAR_LIPOPROTEIN"/>
    <property type="match status" value="1"/>
</dbReference>
<sequence>MLRVLIALLGVLLLACTALALVWLAGQLLAGMGLLLVGTAGVLLRLLWFLLLAGVLGGLVFFVTNAWRPASAGRPLDTAYTGGVVHLGQPVAPAPDAPVSAGPVRQGPAQEVPVQEGPASEIPMSEMIVARPDLPEPEAAPVPDPEPVVIAAVPGRLDGEPDREKDS</sequence>
<organism evidence="3 4">
    <name type="scientific">Deinococcus taklimakanensis</name>
    <dbReference type="NCBI Taxonomy" id="536443"/>
    <lineage>
        <taxon>Bacteria</taxon>
        <taxon>Thermotogati</taxon>
        <taxon>Deinococcota</taxon>
        <taxon>Deinococci</taxon>
        <taxon>Deinococcales</taxon>
        <taxon>Deinococcaceae</taxon>
        <taxon>Deinococcus</taxon>
    </lineage>
</organism>
<keyword evidence="2" id="KW-1133">Transmembrane helix</keyword>
<keyword evidence="2" id="KW-0812">Transmembrane</keyword>
<evidence type="ECO:0000256" key="1">
    <source>
        <dbReference type="SAM" id="MobiDB-lite"/>
    </source>
</evidence>
<evidence type="ECO:0000313" key="3">
    <source>
        <dbReference type="EMBL" id="MFD2609959.1"/>
    </source>
</evidence>
<name>A0ABW5P3V6_9DEIO</name>
<keyword evidence="4" id="KW-1185">Reference proteome</keyword>
<protein>
    <submittedName>
        <fullName evidence="3">Uncharacterized protein</fullName>
    </submittedName>
</protein>
<dbReference type="RefSeq" id="WP_386845742.1">
    <property type="nucleotide sequence ID" value="NZ_JBHUMK010000048.1"/>
</dbReference>
<proteinExistence type="predicted"/>
<comment type="caution">
    <text evidence="3">The sequence shown here is derived from an EMBL/GenBank/DDBJ whole genome shotgun (WGS) entry which is preliminary data.</text>
</comment>
<accession>A0ABW5P3V6</accession>
<feature type="transmembrane region" description="Helical" evidence="2">
    <location>
        <begin position="46"/>
        <end position="67"/>
    </location>
</feature>
<keyword evidence="2" id="KW-0472">Membrane</keyword>
<dbReference type="EMBL" id="JBHUMK010000048">
    <property type="protein sequence ID" value="MFD2609959.1"/>
    <property type="molecule type" value="Genomic_DNA"/>
</dbReference>
<reference evidence="4" key="1">
    <citation type="journal article" date="2019" name="Int. J. Syst. Evol. Microbiol.">
        <title>The Global Catalogue of Microorganisms (GCM) 10K type strain sequencing project: providing services to taxonomists for standard genome sequencing and annotation.</title>
        <authorList>
            <consortium name="The Broad Institute Genomics Platform"/>
            <consortium name="The Broad Institute Genome Sequencing Center for Infectious Disease"/>
            <person name="Wu L."/>
            <person name="Ma J."/>
        </authorList>
    </citation>
    <scope>NUCLEOTIDE SEQUENCE [LARGE SCALE GENOMIC DNA]</scope>
    <source>
        <strain evidence="4">KCTC 33842</strain>
    </source>
</reference>
<evidence type="ECO:0000256" key="2">
    <source>
        <dbReference type="SAM" id="Phobius"/>
    </source>
</evidence>
<evidence type="ECO:0000313" key="4">
    <source>
        <dbReference type="Proteomes" id="UP001597475"/>
    </source>
</evidence>